<dbReference type="RefSeq" id="WP_141624451.1">
    <property type="nucleotide sequence ID" value="NZ_CP041242.1"/>
</dbReference>
<evidence type="ECO:0000256" key="5">
    <source>
        <dbReference type="ARBA" id="ARBA00022679"/>
    </source>
</evidence>
<dbReference type="SUPFAM" id="SSF55874">
    <property type="entry name" value="ATPase domain of HSP90 chaperone/DNA topoisomerase II/histidine kinase"/>
    <property type="match status" value="1"/>
</dbReference>
<dbReference type="FunFam" id="1.10.287.130:FF:000001">
    <property type="entry name" value="Two-component sensor histidine kinase"/>
    <property type="match status" value="1"/>
</dbReference>
<evidence type="ECO:0000256" key="4">
    <source>
        <dbReference type="ARBA" id="ARBA00022553"/>
    </source>
</evidence>
<evidence type="ECO:0000313" key="12">
    <source>
        <dbReference type="Proteomes" id="UP000317199"/>
    </source>
</evidence>
<dbReference type="Proteomes" id="UP000317199">
    <property type="component" value="Chromosome"/>
</dbReference>
<dbReference type="EC" id="2.7.13.3" evidence="3"/>
<keyword evidence="4" id="KW-0597">Phosphoprotein</keyword>
<evidence type="ECO:0000256" key="7">
    <source>
        <dbReference type="ARBA" id="ARBA00023012"/>
    </source>
</evidence>
<dbReference type="Gene3D" id="1.10.287.130">
    <property type="match status" value="1"/>
</dbReference>
<dbReference type="SMART" id="SM00267">
    <property type="entry name" value="GGDEF"/>
    <property type="match status" value="1"/>
</dbReference>
<accession>A0A514BVQ1</accession>
<dbReference type="OrthoDB" id="9768069at2"/>
<dbReference type="InterPro" id="IPR036890">
    <property type="entry name" value="HATPase_C_sf"/>
</dbReference>
<protein>
    <recommendedName>
        <fullName evidence="3">histidine kinase</fullName>
        <ecNumber evidence="3">2.7.13.3</ecNumber>
    </recommendedName>
</protein>
<evidence type="ECO:0000256" key="1">
    <source>
        <dbReference type="ARBA" id="ARBA00000085"/>
    </source>
</evidence>
<dbReference type="Pfam" id="PF00512">
    <property type="entry name" value="HisKA"/>
    <property type="match status" value="1"/>
</dbReference>
<dbReference type="InterPro" id="IPR029787">
    <property type="entry name" value="Nucleotide_cyclase"/>
</dbReference>
<keyword evidence="7" id="KW-0902">Two-component regulatory system</keyword>
<dbReference type="Pfam" id="PF02518">
    <property type="entry name" value="HATPase_c"/>
    <property type="match status" value="1"/>
</dbReference>
<dbReference type="InterPro" id="IPR004358">
    <property type="entry name" value="Sig_transdc_His_kin-like_C"/>
</dbReference>
<evidence type="ECO:0000256" key="6">
    <source>
        <dbReference type="ARBA" id="ARBA00022777"/>
    </source>
</evidence>
<keyword evidence="6" id="KW-0418">Kinase</keyword>
<comment type="catalytic activity">
    <reaction evidence="1">
        <text>ATP + protein L-histidine = ADP + protein N-phospho-L-histidine.</text>
        <dbReference type="EC" id="2.7.13.3"/>
    </reaction>
</comment>
<dbReference type="InterPro" id="IPR036097">
    <property type="entry name" value="HisK_dim/P_sf"/>
</dbReference>
<organism evidence="11 12">
    <name type="scientific">Marilutibacter alkalisoli</name>
    <dbReference type="NCBI Taxonomy" id="2591633"/>
    <lineage>
        <taxon>Bacteria</taxon>
        <taxon>Pseudomonadati</taxon>
        <taxon>Pseudomonadota</taxon>
        <taxon>Gammaproteobacteria</taxon>
        <taxon>Lysobacterales</taxon>
        <taxon>Lysobacteraceae</taxon>
        <taxon>Marilutibacter</taxon>
    </lineage>
</organism>
<dbReference type="InterPro" id="IPR000160">
    <property type="entry name" value="GGDEF_dom"/>
</dbReference>
<dbReference type="EMBL" id="CP041242">
    <property type="protein sequence ID" value="QDH71119.1"/>
    <property type="molecule type" value="Genomic_DNA"/>
</dbReference>
<dbReference type="CDD" id="cd00082">
    <property type="entry name" value="HisKA"/>
    <property type="match status" value="1"/>
</dbReference>
<proteinExistence type="predicted"/>
<feature type="coiled-coil region" evidence="8">
    <location>
        <begin position="283"/>
        <end position="317"/>
    </location>
</feature>
<feature type="coiled-coil region" evidence="8">
    <location>
        <begin position="12"/>
        <end position="46"/>
    </location>
</feature>
<keyword evidence="5" id="KW-0808">Transferase</keyword>
<dbReference type="SUPFAM" id="SSF55073">
    <property type="entry name" value="Nucleotide cyclase"/>
    <property type="match status" value="1"/>
</dbReference>
<dbReference type="InterPro" id="IPR043128">
    <property type="entry name" value="Rev_trsase/Diguanyl_cyclase"/>
</dbReference>
<keyword evidence="8" id="KW-0175">Coiled coil</keyword>
<evidence type="ECO:0000259" key="9">
    <source>
        <dbReference type="PROSITE" id="PS50109"/>
    </source>
</evidence>
<dbReference type="SMART" id="SM00387">
    <property type="entry name" value="HATPase_c"/>
    <property type="match status" value="1"/>
</dbReference>
<evidence type="ECO:0000256" key="8">
    <source>
        <dbReference type="SAM" id="Coils"/>
    </source>
</evidence>
<reference evidence="11 12" key="1">
    <citation type="submission" date="2019-06" db="EMBL/GenBank/DDBJ databases">
        <title>Lysobacter alkalisoli sp. nov. isolated from saline-alkali soil.</title>
        <authorList>
            <person name="Sun J.-Q."/>
            <person name="Xu L."/>
        </authorList>
    </citation>
    <scope>NUCLEOTIDE SEQUENCE [LARGE SCALE GENOMIC DNA]</scope>
    <source>
        <strain evidence="11 12">SJ-36</strain>
    </source>
</reference>
<dbReference type="PRINTS" id="PR00344">
    <property type="entry name" value="BCTRLSENSOR"/>
</dbReference>
<dbReference type="SUPFAM" id="SSF47384">
    <property type="entry name" value="Homodimeric domain of signal transducing histidine kinase"/>
    <property type="match status" value="1"/>
</dbReference>
<dbReference type="NCBIfam" id="TIGR00254">
    <property type="entry name" value="GGDEF"/>
    <property type="match status" value="1"/>
</dbReference>
<dbReference type="CDD" id="cd01949">
    <property type="entry name" value="GGDEF"/>
    <property type="match status" value="1"/>
</dbReference>
<dbReference type="GO" id="GO:0000155">
    <property type="term" value="F:phosphorelay sensor kinase activity"/>
    <property type="evidence" value="ECO:0007669"/>
    <property type="project" value="InterPro"/>
</dbReference>
<gene>
    <name evidence="11" type="ORF">FKV23_14255</name>
</gene>
<evidence type="ECO:0000259" key="10">
    <source>
        <dbReference type="PROSITE" id="PS50887"/>
    </source>
</evidence>
<name>A0A514BVQ1_9GAMM</name>
<evidence type="ECO:0000256" key="3">
    <source>
        <dbReference type="ARBA" id="ARBA00012438"/>
    </source>
</evidence>
<keyword evidence="12" id="KW-1185">Reference proteome</keyword>
<dbReference type="InterPro" id="IPR003661">
    <property type="entry name" value="HisK_dim/P_dom"/>
</dbReference>
<dbReference type="AlphaFoldDB" id="A0A514BVQ1"/>
<dbReference type="KEGG" id="lyj:FKV23_14255"/>
<dbReference type="Gene3D" id="3.30.565.10">
    <property type="entry name" value="Histidine kinase-like ATPase, C-terminal domain"/>
    <property type="match status" value="1"/>
</dbReference>
<evidence type="ECO:0000256" key="2">
    <source>
        <dbReference type="ARBA" id="ARBA00001946"/>
    </source>
</evidence>
<dbReference type="PROSITE" id="PS50887">
    <property type="entry name" value="GGDEF"/>
    <property type="match status" value="1"/>
</dbReference>
<dbReference type="Gene3D" id="3.30.70.270">
    <property type="match status" value="1"/>
</dbReference>
<dbReference type="FunFam" id="3.30.70.270:FF:000001">
    <property type="entry name" value="Diguanylate cyclase domain protein"/>
    <property type="match status" value="1"/>
</dbReference>
<comment type="cofactor">
    <cofactor evidence="2">
        <name>Mg(2+)</name>
        <dbReference type="ChEBI" id="CHEBI:18420"/>
    </cofactor>
</comment>
<dbReference type="PANTHER" id="PTHR46663">
    <property type="entry name" value="DIGUANYLATE CYCLASE DGCT-RELATED"/>
    <property type="match status" value="1"/>
</dbReference>
<dbReference type="InterPro" id="IPR052163">
    <property type="entry name" value="DGC-Regulatory_Protein"/>
</dbReference>
<feature type="domain" description="Histidine kinase" evidence="9">
    <location>
        <begin position="317"/>
        <end position="533"/>
    </location>
</feature>
<dbReference type="PROSITE" id="PS50109">
    <property type="entry name" value="HIS_KIN"/>
    <property type="match status" value="1"/>
</dbReference>
<feature type="domain" description="GGDEF" evidence="10">
    <location>
        <begin position="117"/>
        <end position="250"/>
    </location>
</feature>
<dbReference type="InterPro" id="IPR005467">
    <property type="entry name" value="His_kinase_dom"/>
</dbReference>
<dbReference type="PANTHER" id="PTHR46663:SF3">
    <property type="entry name" value="SLL0267 PROTEIN"/>
    <property type="match status" value="1"/>
</dbReference>
<evidence type="ECO:0000313" key="11">
    <source>
        <dbReference type="EMBL" id="QDH71119.1"/>
    </source>
</evidence>
<sequence>MTKTPRDKDSALTEAERKLAQLRQQAEQARVTLARLHRDVAEAESRLDGNQSARLIEANERLVLAALRARSDAEAASRAVDELARSVEFDALTALPNRTRLLDRFASAIAFAKRHGTRMALLFLDLDNFKQINDTLGHAIGDEVLRLTAHRLASLVRDEDTISRYGGDEFVILLAEISQPSDAVLVANKLIAALGSPCRVGEHVFRLTASIGICIYPDDGDDAHTLIERADAAMYCAKRQGFGSSLFHGEEPAGQAPALTSLQPPFIHHEQASSEYERHYMQLREANGELVLAALDAQELQAAAERAQRQQKEFLAVVAHELRNPLTPIRIAAEMLGLARPEEIPRYQAIIENEVEHMVRLVSDLVDMSRVNTGKLRIECRRVDLADIIDEAVAACRPAMDTRLQHFSVQVPACAIELNADPVRLAQVLRNLLDNASKYTPNGGEVGLSVVVADDTVVMSVSDSGIGITAGALAEVFEPFVQDKHAIGFNGVGLGIGLTVVRELVDAHGGQVVASSPGTGLGSKFVVTLPLTGRKSGNASQG</sequence>
<dbReference type="InterPro" id="IPR003594">
    <property type="entry name" value="HATPase_dom"/>
</dbReference>
<dbReference type="Pfam" id="PF00990">
    <property type="entry name" value="GGDEF"/>
    <property type="match status" value="1"/>
</dbReference>
<dbReference type="SMART" id="SM00388">
    <property type="entry name" value="HisKA"/>
    <property type="match status" value="1"/>
</dbReference>